<protein>
    <submittedName>
        <fullName evidence="6">Energy-coupling factor transporter transmembrane component T</fullName>
    </submittedName>
</protein>
<feature type="transmembrane region" description="Helical" evidence="5">
    <location>
        <begin position="262"/>
        <end position="286"/>
    </location>
</feature>
<keyword evidence="3 5" id="KW-1133">Transmembrane helix</keyword>
<reference evidence="7" key="1">
    <citation type="journal article" date="2019" name="Int. J. Syst. Evol. Microbiol.">
        <title>The Global Catalogue of Microorganisms (GCM) 10K type strain sequencing project: providing services to taxonomists for standard genome sequencing and annotation.</title>
        <authorList>
            <consortium name="The Broad Institute Genomics Platform"/>
            <consortium name="The Broad Institute Genome Sequencing Center for Infectious Disease"/>
            <person name="Wu L."/>
            <person name="Ma J."/>
        </authorList>
    </citation>
    <scope>NUCLEOTIDE SEQUENCE [LARGE SCALE GENOMIC DNA]</scope>
    <source>
        <strain evidence="7">S1</strain>
    </source>
</reference>
<feature type="transmembrane region" description="Helical" evidence="5">
    <location>
        <begin position="54"/>
        <end position="73"/>
    </location>
</feature>
<feature type="transmembrane region" description="Helical" evidence="5">
    <location>
        <begin position="12"/>
        <end position="42"/>
    </location>
</feature>
<evidence type="ECO:0000313" key="6">
    <source>
        <dbReference type="EMBL" id="MFD1427993.1"/>
    </source>
</evidence>
<feature type="transmembrane region" description="Helical" evidence="5">
    <location>
        <begin position="94"/>
        <end position="112"/>
    </location>
</feature>
<keyword evidence="4 5" id="KW-0472">Membrane</keyword>
<evidence type="ECO:0000313" key="7">
    <source>
        <dbReference type="Proteomes" id="UP001597282"/>
    </source>
</evidence>
<name>A0ABW4CBN6_9BACL</name>
<evidence type="ECO:0000256" key="4">
    <source>
        <dbReference type="ARBA" id="ARBA00023136"/>
    </source>
</evidence>
<keyword evidence="7" id="KW-1185">Reference proteome</keyword>
<organism evidence="6 7">
    <name type="scientific">Kroppenstedtia sanguinis</name>
    <dbReference type="NCBI Taxonomy" id="1380684"/>
    <lineage>
        <taxon>Bacteria</taxon>
        <taxon>Bacillati</taxon>
        <taxon>Bacillota</taxon>
        <taxon>Bacilli</taxon>
        <taxon>Bacillales</taxon>
        <taxon>Thermoactinomycetaceae</taxon>
        <taxon>Kroppenstedtia</taxon>
    </lineage>
</organism>
<evidence type="ECO:0000256" key="1">
    <source>
        <dbReference type="ARBA" id="ARBA00004141"/>
    </source>
</evidence>
<evidence type="ECO:0000256" key="3">
    <source>
        <dbReference type="ARBA" id="ARBA00022989"/>
    </source>
</evidence>
<dbReference type="Proteomes" id="UP001597282">
    <property type="component" value="Unassembled WGS sequence"/>
</dbReference>
<gene>
    <name evidence="6" type="ORF">ACFQ4Y_13890</name>
</gene>
<feature type="transmembrane region" description="Helical" evidence="5">
    <location>
        <begin position="224"/>
        <end position="242"/>
    </location>
</feature>
<dbReference type="Pfam" id="PF02361">
    <property type="entry name" value="CbiQ"/>
    <property type="match status" value="1"/>
</dbReference>
<dbReference type="InterPro" id="IPR003339">
    <property type="entry name" value="ABC/ECF_trnsptr_transmembrane"/>
</dbReference>
<keyword evidence="2 5" id="KW-0812">Transmembrane</keyword>
<dbReference type="CDD" id="cd16914">
    <property type="entry name" value="EcfT"/>
    <property type="match status" value="1"/>
</dbReference>
<dbReference type="RefSeq" id="WP_380166477.1">
    <property type="nucleotide sequence ID" value="NZ_JBHTNU010000016.1"/>
</dbReference>
<evidence type="ECO:0000256" key="2">
    <source>
        <dbReference type="ARBA" id="ARBA00022692"/>
    </source>
</evidence>
<sequence length="288" mass="32553">MNRGFRDLHPVVTFLYYAGVLLLLLLMFHPLFILSAWILLFAVNLLYDGGKELLRWKGVMGMTAGLVLVVNPLTSQRGSHILWEGSSHRITWEAVLYGGMMAGIILCVIAVFSSYQQVIPSDKFLYLFSRLLPQWALLTVLALRFVPLLRERLDEIGRVHRSREDEIPKLSLRERLRRSMKRLEVLLTWSLEEGLQTADSMKARGYGIGRRSSYSPYRWRSKDGVALLFLVIAGGACLYGWSQGLGILTIYPVLESLELTDGGWALLGGYLAFFGFPVLVELGGIIRE</sequence>
<evidence type="ECO:0000256" key="5">
    <source>
        <dbReference type="SAM" id="Phobius"/>
    </source>
</evidence>
<comment type="caution">
    <text evidence="6">The sequence shown here is derived from an EMBL/GenBank/DDBJ whole genome shotgun (WGS) entry which is preliminary data.</text>
</comment>
<feature type="transmembrane region" description="Helical" evidence="5">
    <location>
        <begin position="124"/>
        <end position="146"/>
    </location>
</feature>
<dbReference type="EMBL" id="JBHTNU010000016">
    <property type="protein sequence ID" value="MFD1427993.1"/>
    <property type="molecule type" value="Genomic_DNA"/>
</dbReference>
<proteinExistence type="predicted"/>
<accession>A0ABW4CBN6</accession>
<comment type="subcellular location">
    <subcellularLocation>
        <location evidence="1">Membrane</location>
        <topology evidence="1">Multi-pass membrane protein</topology>
    </subcellularLocation>
</comment>